<keyword evidence="2" id="KW-1185">Reference proteome</keyword>
<accession>A0A157MHY2</accession>
<dbReference type="PATRIC" id="fig|123899.6.peg.1027"/>
<reference evidence="1 2" key="1">
    <citation type="submission" date="2016-04" db="EMBL/GenBank/DDBJ databases">
        <authorList>
            <consortium name="Pathogen Informatics"/>
        </authorList>
    </citation>
    <scope>NUCLEOTIDE SEQUENCE [LARGE SCALE GENOMIC DNA]</scope>
    <source>
        <strain evidence="1 2">H044680328</strain>
    </source>
</reference>
<dbReference type="Proteomes" id="UP000076825">
    <property type="component" value="Chromosome 1"/>
</dbReference>
<dbReference type="AlphaFoldDB" id="A0A157MHY2"/>
<dbReference type="KEGG" id="btrm:SAMEA390648701047"/>
<dbReference type="RefSeq" id="WP_063491657.1">
    <property type="nucleotide sequence ID" value="NZ_CP016340.1"/>
</dbReference>
<dbReference type="STRING" id="123899.SAMEA3906487_01047"/>
<dbReference type="GeneID" id="56587549"/>
<dbReference type="EMBL" id="LT546645">
    <property type="protein sequence ID" value="SAI68014.1"/>
    <property type="molecule type" value="Genomic_DNA"/>
</dbReference>
<evidence type="ECO:0000313" key="1">
    <source>
        <dbReference type="EMBL" id="SAI68014.1"/>
    </source>
</evidence>
<name>A0A157MHY2_9BORD</name>
<evidence type="ECO:0000313" key="2">
    <source>
        <dbReference type="Proteomes" id="UP000076825"/>
    </source>
</evidence>
<protein>
    <submittedName>
        <fullName evidence="1">Uncharacterized protein</fullName>
    </submittedName>
</protein>
<organism evidence="1 2">
    <name type="scientific">Bordetella trematum</name>
    <dbReference type="NCBI Taxonomy" id="123899"/>
    <lineage>
        <taxon>Bacteria</taxon>
        <taxon>Pseudomonadati</taxon>
        <taxon>Pseudomonadota</taxon>
        <taxon>Betaproteobacteria</taxon>
        <taxon>Burkholderiales</taxon>
        <taxon>Alcaligenaceae</taxon>
        <taxon>Bordetella</taxon>
    </lineage>
</organism>
<sequence>MRRSNPAPRTPAPRSARSRRLSWIGIGLALGGPIWGQAFAQNTPSTGIHPVSLPLSFINVATRAALGYDKPLKYLPAYHALRAMPLSNITQEDSPTFTWEFANASAPNTSLIASSPSQAACLSHIKDVVPLAHFPCNPGDPGNYMHVKPYYDGSTVTISPADNPDLCLAPDTPLAPGATQYQVDWEYCIPAGEASPRPTSLWVVAPVLNNNAKPLLIDPVE</sequence>
<proteinExistence type="predicted"/>
<gene>
    <name evidence="1" type="ORF">SAMEA3906487_01047</name>
</gene>